<dbReference type="KEGG" id="msd:MYSTI_02043"/>
<evidence type="ECO:0008006" key="3">
    <source>
        <dbReference type="Google" id="ProtNLM"/>
    </source>
</evidence>
<name>L7U729_MYXSD</name>
<dbReference type="STRING" id="1278073.MYSTI_02043"/>
<evidence type="ECO:0000313" key="1">
    <source>
        <dbReference type="EMBL" id="AGC43372.1"/>
    </source>
</evidence>
<dbReference type="HOGENOM" id="CLU_1650324_0_0_7"/>
<dbReference type="EMBL" id="CP004025">
    <property type="protein sequence ID" value="AGC43372.1"/>
    <property type="molecule type" value="Genomic_DNA"/>
</dbReference>
<reference evidence="1 2" key="1">
    <citation type="journal article" date="2013" name="Genome Announc.">
        <title>Complete genome sequence of Myxococcus stipitatus strain DSM 14675, a fruiting myxobacterium.</title>
        <authorList>
            <person name="Huntley S."/>
            <person name="Kneip S."/>
            <person name="Treuner-Lange A."/>
            <person name="Sogaard-Andersen L."/>
        </authorList>
    </citation>
    <scope>NUCLEOTIDE SEQUENCE [LARGE SCALE GENOMIC DNA]</scope>
    <source>
        <strain evidence="2">DSM 14675 / JCM 12634 / Mx s8</strain>
    </source>
</reference>
<dbReference type="Proteomes" id="UP000011131">
    <property type="component" value="Chromosome"/>
</dbReference>
<protein>
    <recommendedName>
        <fullName evidence="3">Gluconate 2-dehydrogenase subunit 3 family protein</fullName>
    </recommendedName>
</protein>
<evidence type="ECO:0000313" key="2">
    <source>
        <dbReference type="Proteomes" id="UP000011131"/>
    </source>
</evidence>
<dbReference type="PATRIC" id="fig|1278073.3.peg.2081"/>
<dbReference type="RefSeq" id="WP_015347634.1">
    <property type="nucleotide sequence ID" value="NC_020126.1"/>
</dbReference>
<gene>
    <name evidence="1" type="ordered locus">MYSTI_02043</name>
</gene>
<proteinExistence type="predicted"/>
<keyword evidence="2" id="KW-1185">Reference proteome</keyword>
<sequence>MKNVVIPPSSDAAVHADAQLNRRQILQWLGFGVVASSCGTLQLKPTLPPPQQASVQLLTPDQAGPLTDTVMEALRETARMVSRFVGMDGKLNESMLETYLRLKSEQRPSYLATYTSYAEQVRRPAQLSVAWLSELKELHRVKVVGELAIMSLISEGFRAFGFGNFNGYMGGLWHAPRESGSFRASDEP</sequence>
<accession>L7U729</accession>
<dbReference type="AlphaFoldDB" id="L7U729"/>
<organism evidence="1 2">
    <name type="scientific">Myxococcus stipitatus (strain DSM 14675 / JCM 12634 / Mx s8)</name>
    <dbReference type="NCBI Taxonomy" id="1278073"/>
    <lineage>
        <taxon>Bacteria</taxon>
        <taxon>Pseudomonadati</taxon>
        <taxon>Myxococcota</taxon>
        <taxon>Myxococcia</taxon>
        <taxon>Myxococcales</taxon>
        <taxon>Cystobacterineae</taxon>
        <taxon>Myxococcaceae</taxon>
        <taxon>Myxococcus</taxon>
    </lineage>
</organism>